<name>A0A096A8N0_9BACT</name>
<evidence type="ECO:0000313" key="4">
    <source>
        <dbReference type="Proteomes" id="UP000029578"/>
    </source>
</evidence>
<organism evidence="3 4">
    <name type="scientific">Prevotella melaninogenica DNF00666</name>
    <dbReference type="NCBI Taxonomy" id="1401073"/>
    <lineage>
        <taxon>Bacteria</taxon>
        <taxon>Pseudomonadati</taxon>
        <taxon>Bacteroidota</taxon>
        <taxon>Bacteroidia</taxon>
        <taxon>Bacteroidales</taxon>
        <taxon>Prevotellaceae</taxon>
        <taxon>Prevotella</taxon>
    </lineage>
</organism>
<evidence type="ECO:0008006" key="5">
    <source>
        <dbReference type="Google" id="ProtNLM"/>
    </source>
</evidence>
<dbReference type="SUPFAM" id="SSF110296">
    <property type="entry name" value="Oligoxyloglucan reducing end-specific cellobiohydrolase"/>
    <property type="match status" value="1"/>
</dbReference>
<dbReference type="EMBL" id="JRNS01000545">
    <property type="protein sequence ID" value="KGF43453.1"/>
    <property type="molecule type" value="Genomic_DNA"/>
</dbReference>
<sequence>MRNKIYTLVALMVATLTITSCLKDDDEKNSVSYKDTAILSFSLGQLKQVRDTVAKNGSDSTYVSNFNGAKVKFYIDQAQGLIYNPDSLPYGTKPASVLAKIAAKNSGTVVIKSTTEEKFTYYSSNDSIDFSTPRVFRVYSNKGSEYRDYKVTVNVHKQKGNVFSWQALQANSNFASLTAMKAVSAGSKVFVFGTNGSQTVVYAASKDNGNSWTKLSKTFTANAYKSVAVQDTKLFVIDNGTVYSSTDGNSWTTVATNSSLKQLVAASPAELFALSTSGTLLASKNNGVTWANESLDSNASLLPVSNIGSSFTAVTSDLYRVLLVGTLSSGTKNAAWTKLSYRQNEQWSYVESNADKFQLPLYKSLSVVNYDKAALALGLNSSGKLASMLLSRDGGITWKSNKSFTYPTGVQAATAFAATVDSDEYLWIISGTKVWRGRLNRVGWALNLSRLAQ</sequence>
<dbReference type="Pfam" id="PF19755">
    <property type="entry name" value="DUF6242"/>
    <property type="match status" value="1"/>
</dbReference>
<accession>A0A096A8N0</accession>
<feature type="domain" description="DUF6242" evidence="1">
    <location>
        <begin position="41"/>
        <end position="153"/>
    </location>
</feature>
<evidence type="ECO:0000259" key="2">
    <source>
        <dbReference type="Pfam" id="PF25852"/>
    </source>
</evidence>
<proteinExistence type="predicted"/>
<protein>
    <recommendedName>
        <fullName evidence="5">Exo-alpha-sialidase</fullName>
    </recommendedName>
</protein>
<gene>
    <name evidence="3" type="ORF">HMPREF0661_12215</name>
</gene>
<reference evidence="3 4" key="1">
    <citation type="submission" date="2014-07" db="EMBL/GenBank/DDBJ databases">
        <authorList>
            <person name="McCorrison J."/>
            <person name="Sanka R."/>
            <person name="Torralba M."/>
            <person name="Gillis M."/>
            <person name="Haft D.H."/>
            <person name="Methe B."/>
            <person name="Sutton G."/>
            <person name="Nelson K.E."/>
        </authorList>
    </citation>
    <scope>NUCLEOTIDE SEQUENCE [LARGE SCALE GENOMIC DNA]</scope>
    <source>
        <strain evidence="3 4">DNF00666</strain>
    </source>
</reference>
<dbReference type="RefSeq" id="WP_036866893.1">
    <property type="nucleotide sequence ID" value="NZ_JRNS01000545.1"/>
</dbReference>
<comment type="caution">
    <text evidence="3">The sequence shown here is derived from an EMBL/GenBank/DDBJ whole genome shotgun (WGS) entry which is preliminary data.</text>
</comment>
<evidence type="ECO:0000313" key="3">
    <source>
        <dbReference type="EMBL" id="KGF43453.1"/>
    </source>
</evidence>
<dbReference type="PROSITE" id="PS51257">
    <property type="entry name" value="PROKAR_LIPOPROTEIN"/>
    <property type="match status" value="1"/>
</dbReference>
<dbReference type="InterPro" id="IPR046209">
    <property type="entry name" value="DUF6242_N"/>
</dbReference>
<dbReference type="Pfam" id="PF25852">
    <property type="entry name" value="DUF6242_C"/>
    <property type="match status" value="1"/>
</dbReference>
<dbReference type="Proteomes" id="UP000029578">
    <property type="component" value="Unassembled WGS sequence"/>
</dbReference>
<feature type="domain" description="DUF6242" evidence="2">
    <location>
        <begin position="160"/>
        <end position="445"/>
    </location>
</feature>
<dbReference type="Gene3D" id="2.130.10.10">
    <property type="entry name" value="YVTN repeat-like/Quinoprotein amine dehydrogenase"/>
    <property type="match status" value="1"/>
</dbReference>
<dbReference type="AlphaFoldDB" id="A0A096A8N0"/>
<dbReference type="InterPro" id="IPR058667">
    <property type="entry name" value="DUF6242_C"/>
</dbReference>
<evidence type="ECO:0000259" key="1">
    <source>
        <dbReference type="Pfam" id="PF19755"/>
    </source>
</evidence>
<dbReference type="InterPro" id="IPR015943">
    <property type="entry name" value="WD40/YVTN_repeat-like_dom_sf"/>
</dbReference>